<dbReference type="EMBL" id="CAKLPX010000001">
    <property type="protein sequence ID" value="CAH0991005.1"/>
    <property type="molecule type" value="Genomic_DNA"/>
</dbReference>
<feature type="transmembrane region" description="Helical" evidence="1">
    <location>
        <begin position="9"/>
        <end position="31"/>
    </location>
</feature>
<proteinExistence type="predicted"/>
<gene>
    <name evidence="2" type="ORF">SIN8267_01106</name>
</gene>
<comment type="caution">
    <text evidence="2">The sequence shown here is derived from an EMBL/GenBank/DDBJ whole genome shotgun (WGS) entry which is preliminary data.</text>
</comment>
<keyword evidence="3" id="KW-1185">Reference proteome</keyword>
<name>A0ABM9ACT2_9GAMM</name>
<organism evidence="2 3">
    <name type="scientific">Sinobacterium norvegicum</name>
    <dbReference type="NCBI Taxonomy" id="1641715"/>
    <lineage>
        <taxon>Bacteria</taxon>
        <taxon>Pseudomonadati</taxon>
        <taxon>Pseudomonadota</taxon>
        <taxon>Gammaproteobacteria</taxon>
        <taxon>Cellvibrionales</taxon>
        <taxon>Spongiibacteraceae</taxon>
        <taxon>Sinobacterium</taxon>
    </lineage>
</organism>
<reference evidence="2" key="1">
    <citation type="submission" date="2021-12" db="EMBL/GenBank/DDBJ databases">
        <authorList>
            <person name="Rodrigo-Torres L."/>
            <person name="Arahal R. D."/>
            <person name="Lucena T."/>
        </authorList>
    </citation>
    <scope>NUCLEOTIDE SEQUENCE</scope>
    <source>
        <strain evidence="2">CECT 8267</strain>
    </source>
</reference>
<accession>A0ABM9ACT2</accession>
<keyword evidence="1" id="KW-0812">Transmembrane</keyword>
<keyword evidence="1" id="KW-0472">Membrane</keyword>
<dbReference type="Proteomes" id="UP000838100">
    <property type="component" value="Unassembled WGS sequence"/>
</dbReference>
<keyword evidence="1" id="KW-1133">Transmembrane helix</keyword>
<sequence length="82" mass="9038">MNFSINKRALLSSIGCFLFSSAAIYFTYAWFSAGMPLYSEAHDLGKKEEFIPLLGTAVLFVVLSIASGLDAYIYLRNDTNDG</sequence>
<evidence type="ECO:0000313" key="2">
    <source>
        <dbReference type="EMBL" id="CAH0991005.1"/>
    </source>
</evidence>
<evidence type="ECO:0000256" key="1">
    <source>
        <dbReference type="SAM" id="Phobius"/>
    </source>
</evidence>
<protein>
    <submittedName>
        <fullName evidence="2">Uncharacterized protein</fullName>
    </submittedName>
</protein>
<feature type="transmembrane region" description="Helical" evidence="1">
    <location>
        <begin position="51"/>
        <end position="75"/>
    </location>
</feature>
<evidence type="ECO:0000313" key="3">
    <source>
        <dbReference type="Proteomes" id="UP000838100"/>
    </source>
</evidence>